<feature type="compositionally biased region" description="Low complexity" evidence="4">
    <location>
        <begin position="18"/>
        <end position="35"/>
    </location>
</feature>
<keyword evidence="2" id="KW-0677">Repeat</keyword>
<evidence type="ECO:0000256" key="4">
    <source>
        <dbReference type="SAM" id="MobiDB-lite"/>
    </source>
</evidence>
<feature type="non-terminal residue" evidence="6">
    <location>
        <position position="1"/>
    </location>
</feature>
<protein>
    <submittedName>
        <fullName evidence="6">WD40-repeat-containing domain protein</fullName>
    </submittedName>
</protein>
<reference evidence="6" key="2">
    <citation type="journal article" date="2023" name="Proc. Natl. Acad. Sci. U.S.A.">
        <title>A global phylogenomic analysis of the shiitake genus Lentinula.</title>
        <authorList>
            <person name="Sierra-Patev S."/>
            <person name="Min B."/>
            <person name="Naranjo-Ortiz M."/>
            <person name="Looney B."/>
            <person name="Konkel Z."/>
            <person name="Slot J.C."/>
            <person name="Sakamoto Y."/>
            <person name="Steenwyk J.L."/>
            <person name="Rokas A."/>
            <person name="Carro J."/>
            <person name="Camarero S."/>
            <person name="Ferreira P."/>
            <person name="Molpeceres G."/>
            <person name="Ruiz-Duenas F.J."/>
            <person name="Serrano A."/>
            <person name="Henrissat B."/>
            <person name="Drula E."/>
            <person name="Hughes K.W."/>
            <person name="Mata J.L."/>
            <person name="Ishikawa N.K."/>
            <person name="Vargas-Isla R."/>
            <person name="Ushijima S."/>
            <person name="Smith C.A."/>
            <person name="Donoghue J."/>
            <person name="Ahrendt S."/>
            <person name="Andreopoulos W."/>
            <person name="He G."/>
            <person name="LaButti K."/>
            <person name="Lipzen A."/>
            <person name="Ng V."/>
            <person name="Riley R."/>
            <person name="Sandor L."/>
            <person name="Barry K."/>
            <person name="Martinez A.T."/>
            <person name="Xiao Y."/>
            <person name="Gibbons J.G."/>
            <person name="Terashima K."/>
            <person name="Grigoriev I.V."/>
            <person name="Hibbett D."/>
        </authorList>
    </citation>
    <scope>NUCLEOTIDE SEQUENCE</scope>
    <source>
        <strain evidence="6">Sp2 HRB7682 ss15</strain>
    </source>
</reference>
<feature type="repeat" description="WD" evidence="3">
    <location>
        <begin position="1035"/>
        <end position="1076"/>
    </location>
</feature>
<keyword evidence="1 3" id="KW-0853">WD repeat</keyword>
<dbReference type="PRINTS" id="PR00320">
    <property type="entry name" value="GPROTEINBRPT"/>
</dbReference>
<dbReference type="InterPro" id="IPR019775">
    <property type="entry name" value="WD40_repeat_CS"/>
</dbReference>
<evidence type="ECO:0000256" key="1">
    <source>
        <dbReference type="ARBA" id="ARBA00022574"/>
    </source>
</evidence>
<dbReference type="Pfam" id="PF24883">
    <property type="entry name" value="NPHP3_N"/>
    <property type="match status" value="1"/>
</dbReference>
<dbReference type="PANTHER" id="PTHR19848:SF8">
    <property type="entry name" value="F-BOX AND WD REPEAT DOMAIN CONTAINING 7"/>
    <property type="match status" value="1"/>
</dbReference>
<dbReference type="InterPro" id="IPR036322">
    <property type="entry name" value="WD40_repeat_dom_sf"/>
</dbReference>
<reference evidence="6" key="1">
    <citation type="submission" date="2022-08" db="EMBL/GenBank/DDBJ databases">
        <authorList>
            <consortium name="DOE Joint Genome Institute"/>
            <person name="Min B."/>
            <person name="Riley R."/>
            <person name="Sierra-Patev S."/>
            <person name="Naranjo-Ortiz M."/>
            <person name="Looney B."/>
            <person name="Konkel Z."/>
            <person name="Slot J.C."/>
            <person name="Sakamoto Y."/>
            <person name="Steenwyk J.L."/>
            <person name="Rokas A."/>
            <person name="Carro J."/>
            <person name="Camarero S."/>
            <person name="Ferreira P."/>
            <person name="Molpeceres G."/>
            <person name="Ruiz-Duenas F.J."/>
            <person name="Serrano A."/>
            <person name="Henrissat B."/>
            <person name="Drula E."/>
            <person name="Hughes K.W."/>
            <person name="Mata J.L."/>
            <person name="Ishikawa N.K."/>
            <person name="Vargas-Isla R."/>
            <person name="Ushijima S."/>
            <person name="Smith C.A."/>
            <person name="Ahrendt S."/>
            <person name="Andreopoulos W."/>
            <person name="He G."/>
            <person name="Labutti K."/>
            <person name="Lipzen A."/>
            <person name="Ng V."/>
            <person name="Sandor L."/>
            <person name="Barry K."/>
            <person name="Martinez A.T."/>
            <person name="Xiao Y."/>
            <person name="Gibbons J.G."/>
            <person name="Terashima K."/>
            <person name="Hibbett D.S."/>
            <person name="Grigoriev I.V."/>
        </authorList>
    </citation>
    <scope>NUCLEOTIDE SEQUENCE</scope>
    <source>
        <strain evidence="6">Sp2 HRB7682 ss15</strain>
    </source>
</reference>
<dbReference type="PROSITE" id="PS50294">
    <property type="entry name" value="WD_REPEATS_REGION"/>
    <property type="match status" value="10"/>
</dbReference>
<dbReference type="InterPro" id="IPR015943">
    <property type="entry name" value="WD40/YVTN_repeat-like_dom_sf"/>
</dbReference>
<dbReference type="InterPro" id="IPR001680">
    <property type="entry name" value="WD40_rpt"/>
</dbReference>
<dbReference type="InterPro" id="IPR027417">
    <property type="entry name" value="P-loop_NTPase"/>
</dbReference>
<feature type="repeat" description="WD" evidence="3">
    <location>
        <begin position="906"/>
        <end position="947"/>
    </location>
</feature>
<dbReference type="AlphaFoldDB" id="A0A9W9DWX3"/>
<dbReference type="EMBL" id="JANVFS010000008">
    <property type="protein sequence ID" value="KAJ4488963.1"/>
    <property type="molecule type" value="Genomic_DNA"/>
</dbReference>
<feature type="repeat" description="WD" evidence="3">
    <location>
        <begin position="1078"/>
        <end position="1119"/>
    </location>
</feature>
<dbReference type="Gene3D" id="3.40.50.300">
    <property type="entry name" value="P-loop containing nucleotide triphosphate hydrolases"/>
    <property type="match status" value="1"/>
</dbReference>
<dbReference type="PANTHER" id="PTHR19848">
    <property type="entry name" value="WD40 REPEAT PROTEIN"/>
    <property type="match status" value="1"/>
</dbReference>
<gene>
    <name evidence="6" type="ORF">C8J55DRAFT_594058</name>
</gene>
<evidence type="ECO:0000259" key="5">
    <source>
        <dbReference type="Pfam" id="PF24883"/>
    </source>
</evidence>
<feature type="repeat" description="WD" evidence="3">
    <location>
        <begin position="992"/>
        <end position="1033"/>
    </location>
</feature>
<feature type="compositionally biased region" description="Basic residues" evidence="4">
    <location>
        <begin position="1"/>
        <end position="16"/>
    </location>
</feature>
<feature type="repeat" description="WD" evidence="3">
    <location>
        <begin position="734"/>
        <end position="775"/>
    </location>
</feature>
<dbReference type="Pfam" id="PF00400">
    <property type="entry name" value="WD40"/>
    <property type="match status" value="10"/>
</dbReference>
<feature type="region of interest" description="Disordered" evidence="4">
    <location>
        <begin position="1"/>
        <end position="38"/>
    </location>
</feature>
<evidence type="ECO:0000256" key="2">
    <source>
        <dbReference type="ARBA" id="ARBA00022737"/>
    </source>
</evidence>
<sequence length="1157" mass="128393">MRKFTRNMKNMLKKGNKSSPTSPSQSASPSPGIPSEDIPAARTVSMEGSSVAQVQSVALGILGPALGLFKEASVALPPLQAVVGSVFKCFEIYQTISGNTEKLKALANDLTSRTKFLQGILEKEGLESSGEPLIQDLAHDLEKICTNVTVSQHMGPGQKLQIDKNSQTIEGFQKEIQDAYEQCKMKLLFTIERNTETILREFVLQSMRHSSEAFHDSDIVNRTPCHPKTREDILSAIEAWAIDASSGPGYCMFGMAGTGKSTIAISVCRMLKAKNVLAATFFCSRQIPECNNYRLIIPTFSYQLARFSKTFAMSLKGILTSDPDIVIKIPEVQIEKLLIEPWKAVITAAQMGIYHPVLVLDALDECQDIAKVLQPLVSAISKDQLQGLKFFITSRPESKIQAELKAYSASGMKEFILHNVEEDIVQKDIFVYLQKELQEISPTPEQLCLLTNLSKQLFIYAATVVRFVKEPDGMSRQKTRLLDCTKNAARMVDLEALYVKILDDAILTKIEKEMKDDLNILYTIVSVGRPLTCKTIAELLQPEVEVETVSELIKKLSAVFYQVEQHGPILIFHKSFYDFLSSSKNSKYKYNAVTQHESLTFSCFQIMEKLCFNICDLSSSFIKDDDVPGFKDKVSKKIPETLNYCCEFWTDHFEIGQTDQLFQKVQEILIEKGIYWLEAMSLLKLLPRCSKMLDAILKTSSNKADHSSIERIVSYLQNLIRQFINDWLPENTVTVNVSASVYSVQYSPMGDKIGTGCDDDTVRIWDARTGSQIGEPLQGHNNLVSSVAFSPDGTRIVSGSYDRTLRIWDARTGAQIGVPLQGHEDWVRSVTFSPDGTRIVSGSNDKTLRIWDARTGAQIGVPLQGHEDWVSSVAFSPDGTRIVSGSNDKTLRIWDARTGAQIGVPLQGHEHWVSSVAFSPDGTRIVSGSNDKTLRIWDVRTGAQIGVPLQGHEHWVSSVAFSPDGTRIVSGSNDKTLRIWDVRTGAQIGVPLQGHEHWVSSVAFSPDGTRIVSGSDDETLRIWDARTGAQIGVPLQGHEHWVRSVAFSPDGTRIASGSNDQTLRIWDVRTGAQIGVPLQGHEHWVRSVAFSPDGTRIVSGSNDQTLRIWDVRTGAQIGVPLQGHEDWVRSVAFSPDGTRIVSGSDDQTLRIWNVRTG</sequence>
<dbReference type="Proteomes" id="UP001150238">
    <property type="component" value="Unassembled WGS sequence"/>
</dbReference>
<dbReference type="CDD" id="cd00200">
    <property type="entry name" value="WD40"/>
    <property type="match status" value="1"/>
</dbReference>
<dbReference type="SUPFAM" id="SSF50978">
    <property type="entry name" value="WD40 repeat-like"/>
    <property type="match status" value="1"/>
</dbReference>
<feature type="repeat" description="WD" evidence="3">
    <location>
        <begin position="1121"/>
        <end position="1157"/>
    </location>
</feature>
<evidence type="ECO:0000256" key="3">
    <source>
        <dbReference type="PROSITE-ProRule" id="PRU00221"/>
    </source>
</evidence>
<feature type="repeat" description="WD" evidence="3">
    <location>
        <begin position="949"/>
        <end position="990"/>
    </location>
</feature>
<accession>A0A9W9DWX3</accession>
<dbReference type="PROSITE" id="PS50082">
    <property type="entry name" value="WD_REPEATS_2"/>
    <property type="match status" value="10"/>
</dbReference>
<name>A0A9W9DWX3_9AGAR</name>
<dbReference type="SUPFAM" id="SSF52540">
    <property type="entry name" value="P-loop containing nucleoside triphosphate hydrolases"/>
    <property type="match status" value="1"/>
</dbReference>
<comment type="caution">
    <text evidence="6">The sequence shown here is derived from an EMBL/GenBank/DDBJ whole genome shotgun (WGS) entry which is preliminary data.</text>
</comment>
<dbReference type="PROSITE" id="PS00678">
    <property type="entry name" value="WD_REPEATS_1"/>
    <property type="match status" value="10"/>
</dbReference>
<feature type="repeat" description="WD" evidence="3">
    <location>
        <begin position="777"/>
        <end position="818"/>
    </location>
</feature>
<feature type="domain" description="Nephrocystin 3-like N-terminal" evidence="5">
    <location>
        <begin position="236"/>
        <end position="395"/>
    </location>
</feature>
<evidence type="ECO:0000313" key="6">
    <source>
        <dbReference type="EMBL" id="KAJ4488963.1"/>
    </source>
</evidence>
<dbReference type="InterPro" id="IPR020472">
    <property type="entry name" value="WD40_PAC1"/>
</dbReference>
<organism evidence="6 7">
    <name type="scientific">Lentinula lateritia</name>
    <dbReference type="NCBI Taxonomy" id="40482"/>
    <lineage>
        <taxon>Eukaryota</taxon>
        <taxon>Fungi</taxon>
        <taxon>Dikarya</taxon>
        <taxon>Basidiomycota</taxon>
        <taxon>Agaricomycotina</taxon>
        <taxon>Agaricomycetes</taxon>
        <taxon>Agaricomycetidae</taxon>
        <taxon>Agaricales</taxon>
        <taxon>Marasmiineae</taxon>
        <taxon>Omphalotaceae</taxon>
        <taxon>Lentinula</taxon>
    </lineage>
</organism>
<feature type="repeat" description="WD" evidence="3">
    <location>
        <begin position="820"/>
        <end position="861"/>
    </location>
</feature>
<evidence type="ECO:0000313" key="7">
    <source>
        <dbReference type="Proteomes" id="UP001150238"/>
    </source>
</evidence>
<proteinExistence type="predicted"/>
<dbReference type="InterPro" id="IPR056884">
    <property type="entry name" value="NPHP3-like_N"/>
</dbReference>
<feature type="repeat" description="WD" evidence="3">
    <location>
        <begin position="863"/>
        <end position="904"/>
    </location>
</feature>
<dbReference type="SMART" id="SM00320">
    <property type="entry name" value="WD40"/>
    <property type="match status" value="10"/>
</dbReference>
<dbReference type="Gene3D" id="2.130.10.10">
    <property type="entry name" value="YVTN repeat-like/Quinoprotein amine dehydrogenase"/>
    <property type="match status" value="5"/>
</dbReference>